<evidence type="ECO:0000313" key="9">
    <source>
        <dbReference type="EMBL" id="QOU19800.1"/>
    </source>
</evidence>
<dbReference type="InterPro" id="IPR006716">
    <property type="entry name" value="ERG2_sigma1_rcpt-like"/>
</dbReference>
<comment type="subcellular location">
    <subcellularLocation>
        <location evidence="1">Endoplasmic reticulum membrane</location>
    </subcellularLocation>
</comment>
<name>A0A871RCG2_DEKBR</name>
<comment type="similarity">
    <text evidence="2 8">Belongs to the ERG2 family.</text>
</comment>
<comment type="pathway">
    <text evidence="7 8">Steroid metabolism; ergosterol biosynthesis.</text>
</comment>
<dbReference type="RefSeq" id="XP_041136293.1">
    <property type="nucleotide sequence ID" value="XM_041282454.1"/>
</dbReference>
<evidence type="ECO:0000256" key="2">
    <source>
        <dbReference type="ARBA" id="ARBA00007141"/>
    </source>
</evidence>
<protein>
    <recommendedName>
        <fullName evidence="8">C-8 sterol isomerase</fullName>
        <ecNumber evidence="8">5.-.-.-</ecNumber>
    </recommendedName>
    <alternativeName>
        <fullName evidence="8">Delta-8--delta-7 sterol isomerase</fullName>
    </alternativeName>
</protein>
<gene>
    <name evidence="9" type="ORF">BRETT_003954</name>
</gene>
<dbReference type="GeneID" id="64575877"/>
<keyword evidence="3" id="KW-0812">Transmembrane</keyword>
<dbReference type="KEGG" id="bbrx:BRETT_003954"/>
<dbReference type="GO" id="GO:0006696">
    <property type="term" value="P:ergosterol biosynthetic process"/>
    <property type="evidence" value="ECO:0007669"/>
    <property type="project" value="TreeGrafter"/>
</dbReference>
<evidence type="ECO:0000256" key="4">
    <source>
        <dbReference type="ARBA" id="ARBA00022824"/>
    </source>
</evidence>
<accession>A0A871RCG2</accession>
<comment type="function">
    <text evidence="8">Catalyzes the reaction which results in unsaturation at C-7 in the B ring of sterols.</text>
</comment>
<dbReference type="PANTHER" id="PTHR10868">
    <property type="entry name" value="SIGMA 1-TYPE OPIOID RECEPTOR-RELATED"/>
    <property type="match status" value="1"/>
</dbReference>
<dbReference type="EC" id="5.-.-.-" evidence="8"/>
<dbReference type="Pfam" id="PF04622">
    <property type="entry name" value="ERG2_Sigma1R"/>
    <property type="match status" value="1"/>
</dbReference>
<dbReference type="AlphaFoldDB" id="A0A871RCG2"/>
<keyword evidence="5" id="KW-1133">Transmembrane helix</keyword>
<evidence type="ECO:0000256" key="5">
    <source>
        <dbReference type="ARBA" id="ARBA00022989"/>
    </source>
</evidence>
<reference evidence="9" key="2">
    <citation type="journal article" name="BMC Genomics">
        <title>New genome assemblies reveal patterns of domestication and adaptation across Brettanomyces (Dekkera) species.</title>
        <authorList>
            <person name="Roach M.J."/>
            <person name="Borneman A.R."/>
        </authorList>
    </citation>
    <scope>NUCLEOTIDE SEQUENCE</scope>
    <source>
        <strain evidence="9">UCD 2041</strain>
    </source>
</reference>
<evidence type="ECO:0000256" key="6">
    <source>
        <dbReference type="ARBA" id="ARBA00023136"/>
    </source>
</evidence>
<dbReference type="PANTHER" id="PTHR10868:SF1">
    <property type="entry name" value="SIGMA NON-OPIOID INTRACELLULAR RECEPTOR 1"/>
    <property type="match status" value="1"/>
</dbReference>
<keyword evidence="6" id="KW-0472">Membrane</keyword>
<keyword evidence="4" id="KW-0256">Endoplasmic reticulum</keyword>
<dbReference type="GO" id="GO:0005789">
    <property type="term" value="C:endoplasmic reticulum membrane"/>
    <property type="evidence" value="ECO:0007669"/>
    <property type="project" value="UniProtKB-SubCell"/>
</dbReference>
<organism evidence="9 10">
    <name type="scientific">Dekkera bruxellensis</name>
    <name type="common">Brettanomyces custersii</name>
    <dbReference type="NCBI Taxonomy" id="5007"/>
    <lineage>
        <taxon>Eukaryota</taxon>
        <taxon>Fungi</taxon>
        <taxon>Dikarya</taxon>
        <taxon>Ascomycota</taxon>
        <taxon>Saccharomycotina</taxon>
        <taxon>Pichiomycetes</taxon>
        <taxon>Pichiales</taxon>
        <taxon>Pichiaceae</taxon>
        <taxon>Brettanomyces</taxon>
    </lineage>
</organism>
<dbReference type="Proteomes" id="UP000663131">
    <property type="component" value="Chromosome 6"/>
</dbReference>
<sequence length="220" mass="24717">MAQMKLLLIATLPVLIFLQLNFLFNHWLPNNYIFDKDVLKKLANESIAKHQGNTTAIMYDLQEKLTAEYGSDVINKLNFDDWLLNNAGGAMGQMFVLHASISEYLIFFGTATGTEGHTGVHFADDYFTILSGHQYAAFPGQLERSTYAPGDQHHLPKGTRKQYSMDPGSYALELAQGWIPAMLPFGLMDLFFSTLDAETLYQTAYVSAKNMLKNLIQGKF</sequence>
<reference evidence="9" key="1">
    <citation type="submission" date="2020-10" db="EMBL/GenBank/DDBJ databases">
        <authorList>
            <person name="Palmer J.M."/>
        </authorList>
    </citation>
    <scope>NUCLEOTIDE SEQUENCE</scope>
    <source>
        <strain evidence="9">UCD 2041</strain>
    </source>
</reference>
<dbReference type="UniPathway" id="UPA00768"/>
<evidence type="ECO:0000256" key="1">
    <source>
        <dbReference type="ARBA" id="ARBA00004586"/>
    </source>
</evidence>
<dbReference type="EMBL" id="CP063134">
    <property type="protein sequence ID" value="QOU19800.1"/>
    <property type="molecule type" value="Genomic_DNA"/>
</dbReference>
<evidence type="ECO:0000313" key="10">
    <source>
        <dbReference type="Proteomes" id="UP000663131"/>
    </source>
</evidence>
<evidence type="ECO:0000256" key="8">
    <source>
        <dbReference type="RuleBase" id="RU368083"/>
    </source>
</evidence>
<evidence type="ECO:0000256" key="3">
    <source>
        <dbReference type="ARBA" id="ARBA00022692"/>
    </source>
</evidence>
<dbReference type="OrthoDB" id="347124at2759"/>
<proteinExistence type="inferred from homology"/>
<evidence type="ECO:0000256" key="7">
    <source>
        <dbReference type="ARBA" id="ARBA00029435"/>
    </source>
</evidence>